<evidence type="ECO:0000313" key="2">
    <source>
        <dbReference type="Proteomes" id="UP001056120"/>
    </source>
</evidence>
<reference evidence="2" key="1">
    <citation type="journal article" date="2022" name="Mol. Ecol. Resour.">
        <title>The genomes of chicory, endive, great burdock and yacon provide insights into Asteraceae palaeo-polyploidization history and plant inulin production.</title>
        <authorList>
            <person name="Fan W."/>
            <person name="Wang S."/>
            <person name="Wang H."/>
            <person name="Wang A."/>
            <person name="Jiang F."/>
            <person name="Liu H."/>
            <person name="Zhao H."/>
            <person name="Xu D."/>
            <person name="Zhang Y."/>
        </authorList>
    </citation>
    <scope>NUCLEOTIDE SEQUENCE [LARGE SCALE GENOMIC DNA]</scope>
    <source>
        <strain evidence="2">cv. Yunnan</strain>
    </source>
</reference>
<comment type="caution">
    <text evidence="1">The sequence shown here is derived from an EMBL/GenBank/DDBJ whole genome shotgun (WGS) entry which is preliminary data.</text>
</comment>
<proteinExistence type="predicted"/>
<dbReference type="Proteomes" id="UP001056120">
    <property type="component" value="Linkage Group LG15"/>
</dbReference>
<reference evidence="1 2" key="2">
    <citation type="journal article" date="2022" name="Mol. Ecol. Resour.">
        <title>The genomes of chicory, endive, great burdock and yacon provide insights into Asteraceae paleo-polyploidization history and plant inulin production.</title>
        <authorList>
            <person name="Fan W."/>
            <person name="Wang S."/>
            <person name="Wang H."/>
            <person name="Wang A."/>
            <person name="Jiang F."/>
            <person name="Liu H."/>
            <person name="Zhao H."/>
            <person name="Xu D."/>
            <person name="Zhang Y."/>
        </authorList>
    </citation>
    <scope>NUCLEOTIDE SEQUENCE [LARGE SCALE GENOMIC DNA]</scope>
    <source>
        <strain evidence="2">cv. Yunnan</strain>
        <tissue evidence="1">Leaves</tissue>
    </source>
</reference>
<accession>A0ACB9FXX6</accession>
<sequence>MSHSKLVSHVLKQEAIINKLKGEKMLSEEHKEKMLSDEHREKMLSDEEMLSDEHRVVSILNSPGKTEEERNPEVKNLYFRKKLRKKRVDPCLASGKKITQGMSFEVNDKPRRSNRI</sequence>
<organism evidence="1 2">
    <name type="scientific">Smallanthus sonchifolius</name>
    <dbReference type="NCBI Taxonomy" id="185202"/>
    <lineage>
        <taxon>Eukaryota</taxon>
        <taxon>Viridiplantae</taxon>
        <taxon>Streptophyta</taxon>
        <taxon>Embryophyta</taxon>
        <taxon>Tracheophyta</taxon>
        <taxon>Spermatophyta</taxon>
        <taxon>Magnoliopsida</taxon>
        <taxon>eudicotyledons</taxon>
        <taxon>Gunneridae</taxon>
        <taxon>Pentapetalae</taxon>
        <taxon>asterids</taxon>
        <taxon>campanulids</taxon>
        <taxon>Asterales</taxon>
        <taxon>Asteraceae</taxon>
        <taxon>Asteroideae</taxon>
        <taxon>Heliantheae alliance</taxon>
        <taxon>Millerieae</taxon>
        <taxon>Smallanthus</taxon>
    </lineage>
</organism>
<gene>
    <name evidence="1" type="ORF">L1987_45986</name>
</gene>
<dbReference type="EMBL" id="CM042032">
    <property type="protein sequence ID" value="KAI3776214.1"/>
    <property type="molecule type" value="Genomic_DNA"/>
</dbReference>
<name>A0ACB9FXX6_9ASTR</name>
<protein>
    <submittedName>
        <fullName evidence="1">Uncharacterized protein</fullName>
    </submittedName>
</protein>
<keyword evidence="2" id="KW-1185">Reference proteome</keyword>
<evidence type="ECO:0000313" key="1">
    <source>
        <dbReference type="EMBL" id="KAI3776214.1"/>
    </source>
</evidence>